<organism evidence="3 4">
    <name type="scientific">Amycolatopsis pigmentata</name>
    <dbReference type="NCBI Taxonomy" id="450801"/>
    <lineage>
        <taxon>Bacteria</taxon>
        <taxon>Bacillati</taxon>
        <taxon>Actinomycetota</taxon>
        <taxon>Actinomycetes</taxon>
        <taxon>Pseudonocardiales</taxon>
        <taxon>Pseudonocardiaceae</taxon>
        <taxon>Amycolatopsis</taxon>
    </lineage>
</organism>
<keyword evidence="1" id="KW-0732">Signal</keyword>
<keyword evidence="4" id="KW-1185">Reference proteome</keyword>
<dbReference type="EMBL" id="JBHUKR010000011">
    <property type="protein sequence ID" value="MFD2419284.1"/>
    <property type="molecule type" value="Genomic_DNA"/>
</dbReference>
<feature type="chain" id="PRO_5046322909" evidence="1">
    <location>
        <begin position="21"/>
        <end position="276"/>
    </location>
</feature>
<sequence>MAVAAAAAAATFGLTGVASGASLNYAALGDSYAAGVGAGGTAVDASDPNKCLRNTNAYPELYAKANSATLDFQACSGATTATVLKDQLGKLSSSTNLVSITVGGNDVEFTDVVTQCVEGSLTGGTDADCKKAVDKGEDIARNSLPGLLDNLYSQIKSKAPKAHVVVLGYPALYALGNPSCPFAPSDTSRGYLNEGAGVLDGVIQAAAKKAGFTYADVRSSFVGHQVCSGSDWIHGVELPDITPSFHPNAAGQQNGYLPNLQANAKIFYKSVRPSHS</sequence>
<feature type="signal peptide" evidence="1">
    <location>
        <begin position="1"/>
        <end position="20"/>
    </location>
</feature>
<dbReference type="PANTHER" id="PTHR37981:SF1">
    <property type="entry name" value="SGNH HYDROLASE-TYPE ESTERASE DOMAIN-CONTAINING PROTEIN"/>
    <property type="match status" value="1"/>
</dbReference>
<dbReference type="RefSeq" id="WP_378267285.1">
    <property type="nucleotide sequence ID" value="NZ_JBHUKR010000011.1"/>
</dbReference>
<accession>A0ABW5FXF5</accession>
<protein>
    <submittedName>
        <fullName evidence="3">SGNH/GDSL hydrolase family protein</fullName>
        <ecNumber evidence="3">3.1.-.-</ecNumber>
    </submittedName>
</protein>
<dbReference type="GO" id="GO:0016787">
    <property type="term" value="F:hydrolase activity"/>
    <property type="evidence" value="ECO:0007669"/>
    <property type="project" value="UniProtKB-KW"/>
</dbReference>
<reference evidence="4" key="1">
    <citation type="journal article" date="2019" name="Int. J. Syst. Evol. Microbiol.">
        <title>The Global Catalogue of Microorganisms (GCM) 10K type strain sequencing project: providing services to taxonomists for standard genome sequencing and annotation.</title>
        <authorList>
            <consortium name="The Broad Institute Genomics Platform"/>
            <consortium name="The Broad Institute Genome Sequencing Center for Infectious Disease"/>
            <person name="Wu L."/>
            <person name="Ma J."/>
        </authorList>
    </citation>
    <scope>NUCLEOTIDE SEQUENCE [LARGE SCALE GENOMIC DNA]</scope>
    <source>
        <strain evidence="4">CGMCC 4.7645</strain>
    </source>
</reference>
<dbReference type="PANTHER" id="PTHR37981">
    <property type="entry name" value="LIPASE 2"/>
    <property type="match status" value="1"/>
</dbReference>
<comment type="caution">
    <text evidence="3">The sequence shown here is derived from an EMBL/GenBank/DDBJ whole genome shotgun (WGS) entry which is preliminary data.</text>
</comment>
<dbReference type="SUPFAM" id="SSF52266">
    <property type="entry name" value="SGNH hydrolase"/>
    <property type="match status" value="1"/>
</dbReference>
<evidence type="ECO:0000259" key="2">
    <source>
        <dbReference type="Pfam" id="PF13472"/>
    </source>
</evidence>
<evidence type="ECO:0000313" key="3">
    <source>
        <dbReference type="EMBL" id="MFD2419284.1"/>
    </source>
</evidence>
<dbReference type="CDD" id="cd01823">
    <property type="entry name" value="SEST_like"/>
    <property type="match status" value="1"/>
</dbReference>
<feature type="domain" description="SGNH hydrolase-type esterase" evidence="2">
    <location>
        <begin position="27"/>
        <end position="253"/>
    </location>
</feature>
<dbReference type="Gene3D" id="3.40.50.1110">
    <property type="entry name" value="SGNH hydrolase"/>
    <property type="match status" value="1"/>
</dbReference>
<dbReference type="InterPro" id="IPR013830">
    <property type="entry name" value="SGNH_hydro"/>
</dbReference>
<dbReference type="Proteomes" id="UP001597417">
    <property type="component" value="Unassembled WGS sequence"/>
</dbReference>
<dbReference type="EC" id="3.1.-.-" evidence="3"/>
<evidence type="ECO:0000256" key="1">
    <source>
        <dbReference type="SAM" id="SignalP"/>
    </source>
</evidence>
<proteinExistence type="predicted"/>
<gene>
    <name evidence="3" type="ORF">ACFSXZ_23405</name>
</gene>
<dbReference type="InterPro" id="IPR037460">
    <property type="entry name" value="SEST-like"/>
</dbReference>
<dbReference type="Pfam" id="PF13472">
    <property type="entry name" value="Lipase_GDSL_2"/>
    <property type="match status" value="1"/>
</dbReference>
<dbReference type="InterPro" id="IPR036514">
    <property type="entry name" value="SGNH_hydro_sf"/>
</dbReference>
<name>A0ABW5FXF5_9PSEU</name>
<evidence type="ECO:0000313" key="4">
    <source>
        <dbReference type="Proteomes" id="UP001597417"/>
    </source>
</evidence>
<keyword evidence="3" id="KW-0378">Hydrolase</keyword>